<dbReference type="Gene3D" id="3.30.470.10">
    <property type="match status" value="1"/>
</dbReference>
<dbReference type="InterPro" id="IPR043131">
    <property type="entry name" value="BCAT-like_N"/>
</dbReference>
<evidence type="ECO:0000256" key="3">
    <source>
        <dbReference type="ARBA" id="ARBA00022898"/>
    </source>
</evidence>
<comment type="cofactor">
    <cofactor evidence="1 5">
        <name>pyridoxal 5'-phosphate</name>
        <dbReference type="ChEBI" id="CHEBI:597326"/>
    </cofactor>
</comment>
<keyword evidence="7" id="KW-1185">Reference proteome</keyword>
<gene>
    <name evidence="6" type="ORF">HLPR_06520</name>
</gene>
<protein>
    <submittedName>
        <fullName evidence="6">Aminotransferase class IV</fullName>
    </submittedName>
</protein>
<dbReference type="Gene3D" id="3.20.10.10">
    <property type="entry name" value="D-amino Acid Aminotransferase, subunit A, domain 2"/>
    <property type="match status" value="1"/>
</dbReference>
<dbReference type="InterPro" id="IPR001544">
    <property type="entry name" value="Aminotrans_IV"/>
</dbReference>
<reference evidence="6 7" key="1">
    <citation type="submission" date="2023-08" db="EMBL/GenBank/DDBJ databases">
        <title>Helicovermis profunda gen. nov., sp. nov., a novel mesophilic, fermentative bacterium within the Bacillota from a deep-sea hydrothermal vent chimney.</title>
        <authorList>
            <person name="Miyazaki U."/>
            <person name="Mizutani D."/>
            <person name="Hashimoto Y."/>
            <person name="Tame A."/>
            <person name="Sawayama S."/>
            <person name="Miyazaki J."/>
            <person name="Takai K."/>
            <person name="Nakagawa S."/>
        </authorList>
    </citation>
    <scope>NUCLEOTIDE SEQUENCE [LARGE SCALE GENOMIC DNA]</scope>
    <source>
        <strain evidence="6 7">S502</strain>
    </source>
</reference>
<dbReference type="GO" id="GO:0046394">
    <property type="term" value="P:carboxylic acid biosynthetic process"/>
    <property type="evidence" value="ECO:0007669"/>
    <property type="project" value="UniProtKB-ARBA"/>
</dbReference>
<proteinExistence type="inferred from homology"/>
<dbReference type="InterPro" id="IPR043132">
    <property type="entry name" value="BCAT-like_C"/>
</dbReference>
<dbReference type="PROSITE" id="PS00770">
    <property type="entry name" value="AA_TRANSFER_CLASS_4"/>
    <property type="match status" value="1"/>
</dbReference>
<comment type="similarity">
    <text evidence="2 4">Belongs to the class-IV pyridoxal-phosphate-dependent aminotransferase family.</text>
</comment>
<keyword evidence="6" id="KW-0032">Aminotransferase</keyword>
<sequence length="269" mass="31116">MLKDYALNYFILNGKILEVSTLVSDKFDLKSKKIYEVIRIANSNPIFLVEHLQRLKKSLELENEKVNISIELLQEYIEKLIKVNNIINNNIKIILFISNGKVETLMYPLKSKYPESDLYQNGVKVSFIDEKRHNPNAKVLKSEYKKNVNSKLKLSGSYELLLVDEFGMLSEGSRSNLFFIKDDKVITAKSEKVLMGITRMKIIETLNKLNIEVIEKDIHKNEVVSFDGAFLSGTSINALPICKIEKNEIKTCDSNVYKQLNEKFNKKWR</sequence>
<evidence type="ECO:0000313" key="6">
    <source>
        <dbReference type="EMBL" id="BEP28321.1"/>
    </source>
</evidence>
<keyword evidence="3 5" id="KW-0663">Pyridoxal phosphate</keyword>
<dbReference type="KEGG" id="hprf:HLPR_06520"/>
<dbReference type="GO" id="GO:0008483">
    <property type="term" value="F:transaminase activity"/>
    <property type="evidence" value="ECO:0007669"/>
    <property type="project" value="UniProtKB-KW"/>
</dbReference>
<evidence type="ECO:0000256" key="4">
    <source>
        <dbReference type="RuleBase" id="RU004106"/>
    </source>
</evidence>
<dbReference type="RefSeq" id="WP_338536646.1">
    <property type="nucleotide sequence ID" value="NZ_AP028654.1"/>
</dbReference>
<dbReference type="Pfam" id="PF01063">
    <property type="entry name" value="Aminotran_4"/>
    <property type="match status" value="1"/>
</dbReference>
<dbReference type="EMBL" id="AP028654">
    <property type="protein sequence ID" value="BEP28321.1"/>
    <property type="molecule type" value="Genomic_DNA"/>
</dbReference>
<dbReference type="SUPFAM" id="SSF56752">
    <property type="entry name" value="D-aminoacid aminotransferase-like PLP-dependent enzymes"/>
    <property type="match status" value="1"/>
</dbReference>
<dbReference type="InterPro" id="IPR018300">
    <property type="entry name" value="Aminotrans_IV_CS"/>
</dbReference>
<accession>A0AAU9E186</accession>
<evidence type="ECO:0000256" key="1">
    <source>
        <dbReference type="ARBA" id="ARBA00001933"/>
    </source>
</evidence>
<dbReference type="InterPro" id="IPR050571">
    <property type="entry name" value="Class-IV_PLP-Dep_Aminotrnsfr"/>
</dbReference>
<dbReference type="Proteomes" id="UP001321786">
    <property type="component" value="Chromosome"/>
</dbReference>
<evidence type="ECO:0000256" key="2">
    <source>
        <dbReference type="ARBA" id="ARBA00009320"/>
    </source>
</evidence>
<dbReference type="PANTHER" id="PTHR42743">
    <property type="entry name" value="AMINO-ACID AMINOTRANSFERASE"/>
    <property type="match status" value="1"/>
</dbReference>
<evidence type="ECO:0000256" key="5">
    <source>
        <dbReference type="RuleBase" id="RU004516"/>
    </source>
</evidence>
<keyword evidence="6" id="KW-0808">Transferase</keyword>
<dbReference type="GO" id="GO:0005829">
    <property type="term" value="C:cytosol"/>
    <property type="evidence" value="ECO:0007669"/>
    <property type="project" value="TreeGrafter"/>
</dbReference>
<dbReference type="InterPro" id="IPR036038">
    <property type="entry name" value="Aminotransferase-like"/>
</dbReference>
<dbReference type="PANTHER" id="PTHR42743:SF11">
    <property type="entry name" value="AMINODEOXYCHORISMATE LYASE"/>
    <property type="match status" value="1"/>
</dbReference>
<name>A0AAU9E186_9FIRM</name>
<evidence type="ECO:0000313" key="7">
    <source>
        <dbReference type="Proteomes" id="UP001321786"/>
    </source>
</evidence>
<dbReference type="AlphaFoldDB" id="A0AAU9E186"/>
<organism evidence="6 7">
    <name type="scientific">Helicovermis profundi</name>
    <dbReference type="NCBI Taxonomy" id="3065157"/>
    <lineage>
        <taxon>Bacteria</taxon>
        <taxon>Bacillati</taxon>
        <taxon>Bacillota</taxon>
        <taxon>Clostridia</taxon>
        <taxon>Helicovermis</taxon>
    </lineage>
</organism>